<dbReference type="RefSeq" id="YP_009848787.1">
    <property type="nucleotide sequence ID" value="NC_048787.1"/>
</dbReference>
<evidence type="ECO:0000313" key="2">
    <source>
        <dbReference type="Proteomes" id="UP000316211"/>
    </source>
</evidence>
<dbReference type="KEGG" id="vg:55619220"/>
<reference evidence="1 2" key="1">
    <citation type="submission" date="2019-05" db="EMBL/GenBank/DDBJ databases">
        <authorList>
            <person name="Albert R.M."/>
            <person name="Nur A.I."/>
            <person name="Ayala A."/>
            <person name="Bradley M.S."/>
            <person name="Burch R.E."/>
            <person name="Chen M."/>
            <person name="Dulaney A."/>
            <person name="Kakulamarri P.S."/>
            <person name="Kelly K.U."/>
            <person name="Maynor S.D."/>
            <person name="Perritt S.E."/>
            <person name="Praveen H."/>
            <person name="Slemons D.M."/>
            <person name="Snidow C.R."/>
            <person name="Thalluri S."/>
            <person name="Vyawahare A.K."/>
            <person name="Williams M.R."/>
            <person name="Monti D.L."/>
            <person name="Garlena R.A."/>
            <person name="Russell D.A."/>
            <person name="Pope W.H."/>
            <person name="Jacobs-Sera D."/>
            <person name="Hatfull G.F."/>
        </authorList>
    </citation>
    <scope>NUCLEOTIDE SEQUENCE [LARGE SCALE GENOMIC DNA]</scope>
</reference>
<protein>
    <submittedName>
        <fullName evidence="1">Uncharacterized protein</fullName>
    </submittedName>
</protein>
<gene>
    <name evidence="1" type="primary">31</name>
    <name evidence="1" type="ORF">SEA_DINA_31</name>
</gene>
<dbReference type="Proteomes" id="UP000316211">
    <property type="component" value="Segment"/>
</dbReference>
<accession>A0A4Y6EUW1</accession>
<dbReference type="EMBL" id="MK977706">
    <property type="protein sequence ID" value="QDF19709.1"/>
    <property type="molecule type" value="Genomic_DNA"/>
</dbReference>
<sequence>MTDYYYRVQITAQPEWEKRICFNTYKHGPRAGERYYTEEMCPVGWEPHDDYIKQFGTSRWIEPNLDRAWRSRSSAAIRRDILEAAGYKAIIQRSAPIQWPSDGEERISKSAASEVLDAIAVLSRAGLVNADELIRSR</sequence>
<organism evidence="1 2">
    <name type="scientific">Corynebacterium phage Dina</name>
    <dbReference type="NCBI Taxonomy" id="2588501"/>
    <lineage>
        <taxon>Viruses</taxon>
        <taxon>Duplodnaviria</taxon>
        <taxon>Heunggongvirae</taxon>
        <taxon>Uroviricota</taxon>
        <taxon>Caudoviricetes</taxon>
        <taxon>Samwavirus</taxon>
        <taxon>Samwavirus dina</taxon>
    </lineage>
</organism>
<proteinExistence type="predicted"/>
<keyword evidence="2" id="KW-1185">Reference proteome</keyword>
<dbReference type="GeneID" id="55619220"/>
<name>A0A4Y6EUW1_9CAUD</name>
<evidence type="ECO:0000313" key="1">
    <source>
        <dbReference type="EMBL" id="QDF19709.1"/>
    </source>
</evidence>